<dbReference type="SUPFAM" id="SSF54593">
    <property type="entry name" value="Glyoxalase/Bleomycin resistance protein/Dihydroxybiphenyl dioxygenase"/>
    <property type="match status" value="1"/>
</dbReference>
<sequence length="277" mass="30216">MRPARREQWGGPDMRLRQIAFAARDLAPAEDALLDVLGLETGYRDPGVGEFGLHNAVIPVGGNFLEIVAPTRDDTAAGRYMDRRGGDCGYMAIFQCTDASGARARADKLGIRAVWRHDETGTCATHFHPVDMGGAIVSVDSFEAAPDVNEEYAYWKWAGPAWKDHVDTSLTRRMTGLEMAHPDPARQASTWSALLELPARAVDEDGFDIETGDGGQLRFRRTGDNEQPGIRALDFEMTDGGEALKRAGARGLPRGSAGDGIGWFDLMQVRFNLKHAG</sequence>
<dbReference type="InterPro" id="IPR037523">
    <property type="entry name" value="VOC_core"/>
</dbReference>
<gene>
    <name evidence="2" type="ORF">CVT23_02085</name>
</gene>
<dbReference type="PROSITE" id="PS51819">
    <property type="entry name" value="VOC"/>
    <property type="match status" value="1"/>
</dbReference>
<dbReference type="InterPro" id="IPR025870">
    <property type="entry name" value="Glyoxalase-like_dom"/>
</dbReference>
<evidence type="ECO:0000259" key="1">
    <source>
        <dbReference type="PROSITE" id="PS51819"/>
    </source>
</evidence>
<dbReference type="AlphaFoldDB" id="A0A2M9G700"/>
<name>A0A2M9G700_9PROT</name>
<protein>
    <recommendedName>
        <fullName evidence="1">VOC domain-containing protein</fullName>
    </recommendedName>
</protein>
<accession>A0A2M9G700</accession>
<keyword evidence="3" id="KW-1185">Reference proteome</keyword>
<organism evidence="2 3">
    <name type="scientific">Minwuia thermotolerans</name>
    <dbReference type="NCBI Taxonomy" id="2056226"/>
    <lineage>
        <taxon>Bacteria</taxon>
        <taxon>Pseudomonadati</taxon>
        <taxon>Pseudomonadota</taxon>
        <taxon>Alphaproteobacteria</taxon>
        <taxon>Minwuiales</taxon>
        <taxon>Minwuiaceae</taxon>
        <taxon>Minwuia</taxon>
    </lineage>
</organism>
<evidence type="ECO:0000313" key="3">
    <source>
        <dbReference type="Proteomes" id="UP000229498"/>
    </source>
</evidence>
<dbReference type="Pfam" id="PF13468">
    <property type="entry name" value="Glyoxalase_3"/>
    <property type="match status" value="1"/>
</dbReference>
<dbReference type="Gene3D" id="3.10.180.10">
    <property type="entry name" value="2,3-Dihydroxybiphenyl 1,2-Dioxygenase, domain 1"/>
    <property type="match status" value="1"/>
</dbReference>
<evidence type="ECO:0000313" key="2">
    <source>
        <dbReference type="EMBL" id="PJK31484.1"/>
    </source>
</evidence>
<proteinExistence type="predicted"/>
<comment type="caution">
    <text evidence="2">The sequence shown here is derived from an EMBL/GenBank/DDBJ whole genome shotgun (WGS) entry which is preliminary data.</text>
</comment>
<reference evidence="2 3" key="1">
    <citation type="submission" date="2017-11" db="EMBL/GenBank/DDBJ databases">
        <title>Draft genome sequence of Rhizobiales bacterium SY3-13.</title>
        <authorList>
            <person name="Sun C."/>
        </authorList>
    </citation>
    <scope>NUCLEOTIDE SEQUENCE [LARGE SCALE GENOMIC DNA]</scope>
    <source>
        <strain evidence="2 3">SY3-13</strain>
    </source>
</reference>
<feature type="domain" description="VOC" evidence="1">
    <location>
        <begin position="15"/>
        <end position="142"/>
    </location>
</feature>
<dbReference type="InterPro" id="IPR029068">
    <property type="entry name" value="Glyas_Bleomycin-R_OHBP_Dase"/>
</dbReference>
<dbReference type="EMBL" id="PHIG01000005">
    <property type="protein sequence ID" value="PJK31484.1"/>
    <property type="molecule type" value="Genomic_DNA"/>
</dbReference>
<dbReference type="Proteomes" id="UP000229498">
    <property type="component" value="Unassembled WGS sequence"/>
</dbReference>
<dbReference type="OrthoDB" id="7054074at2"/>